<evidence type="ECO:0000313" key="8">
    <source>
        <dbReference type="Proteomes" id="UP000294662"/>
    </source>
</evidence>
<comment type="catalytic activity">
    <reaction evidence="6">
        <text>a fatty acyl-[ACP] + S-adenosyl-L-methionine = an N-acyl-L-homoserine lactone + S-methyl-5'-thioadenosine + holo-[ACP] + H(+)</text>
        <dbReference type="Rhea" id="RHEA:10096"/>
        <dbReference type="Rhea" id="RHEA-COMP:9685"/>
        <dbReference type="Rhea" id="RHEA-COMP:14125"/>
        <dbReference type="ChEBI" id="CHEBI:15378"/>
        <dbReference type="ChEBI" id="CHEBI:17509"/>
        <dbReference type="ChEBI" id="CHEBI:55474"/>
        <dbReference type="ChEBI" id="CHEBI:59789"/>
        <dbReference type="ChEBI" id="CHEBI:64479"/>
        <dbReference type="ChEBI" id="CHEBI:138651"/>
        <dbReference type="EC" id="2.3.1.184"/>
    </reaction>
</comment>
<dbReference type="InterPro" id="IPR001690">
    <property type="entry name" value="Autoind_synthase"/>
</dbReference>
<evidence type="ECO:0000256" key="5">
    <source>
        <dbReference type="PROSITE-ProRule" id="PRU00533"/>
    </source>
</evidence>
<reference evidence="7 8" key="1">
    <citation type="submission" date="2019-03" db="EMBL/GenBank/DDBJ databases">
        <authorList>
            <person name="Zhang S."/>
        </authorList>
    </citation>
    <scope>NUCLEOTIDE SEQUENCE [LARGE SCALE GENOMIC DNA]</scope>
    <source>
        <strain evidence="7 8">S4J41</strain>
    </source>
</reference>
<dbReference type="AlphaFoldDB" id="A0A4R5EZJ7"/>
<keyword evidence="3 6" id="KW-0949">S-adenosyl-L-methionine</keyword>
<dbReference type="PROSITE" id="PS51187">
    <property type="entry name" value="AUTOINDUCER_SYNTH_2"/>
    <property type="match status" value="1"/>
</dbReference>
<dbReference type="PANTHER" id="PTHR39322">
    <property type="entry name" value="ACYL-HOMOSERINE-LACTONE SYNTHASE"/>
    <property type="match status" value="1"/>
</dbReference>
<dbReference type="PRINTS" id="PR01549">
    <property type="entry name" value="AUTOINDCRSYN"/>
</dbReference>
<keyword evidence="8" id="KW-1185">Reference proteome</keyword>
<comment type="caution">
    <text evidence="7">The sequence shown here is derived from an EMBL/GenBank/DDBJ whole genome shotgun (WGS) entry which is preliminary data.</text>
</comment>
<name>A0A4R5EZJ7_9RHOB</name>
<evidence type="ECO:0000256" key="1">
    <source>
        <dbReference type="ARBA" id="ARBA00022654"/>
    </source>
</evidence>
<dbReference type="OrthoDB" id="6169313at2"/>
<dbReference type="Pfam" id="PF00765">
    <property type="entry name" value="Autoind_synth"/>
    <property type="match status" value="1"/>
</dbReference>
<dbReference type="GO" id="GO:0061579">
    <property type="term" value="F:N-acyl homoserine lactone synthase activity"/>
    <property type="evidence" value="ECO:0007669"/>
    <property type="project" value="UniProtKB-UniRule"/>
</dbReference>
<dbReference type="EMBL" id="SMFP01000002">
    <property type="protein sequence ID" value="TDE40300.1"/>
    <property type="molecule type" value="Genomic_DNA"/>
</dbReference>
<organism evidence="7 8">
    <name type="scientific">Antarcticimicrobium sediminis</name>
    <dbReference type="NCBI Taxonomy" id="2546227"/>
    <lineage>
        <taxon>Bacteria</taxon>
        <taxon>Pseudomonadati</taxon>
        <taxon>Pseudomonadota</taxon>
        <taxon>Alphaproteobacteria</taxon>
        <taxon>Rhodobacterales</taxon>
        <taxon>Paracoccaceae</taxon>
        <taxon>Antarcticimicrobium</taxon>
    </lineage>
</organism>
<proteinExistence type="inferred from homology"/>
<gene>
    <name evidence="7" type="ORF">E1B25_04945</name>
</gene>
<keyword evidence="1 5" id="KW-0673">Quorum sensing</keyword>
<protein>
    <recommendedName>
        <fullName evidence="6">Acyl-homoserine-lactone synthase</fullName>
        <ecNumber evidence="6">2.3.1.184</ecNumber>
    </recommendedName>
    <alternativeName>
        <fullName evidence="6">Autoinducer synthesis protein</fullName>
    </alternativeName>
</protein>
<keyword evidence="4 5" id="KW-0071">Autoinducer synthesis</keyword>
<sequence length="308" mass="33815">MIIVVDALNKHRFSALLDEMHKLRARVFHDRLGRDVTVRDGKEIDSFDHLDPAHVICLDAEGDVVGSMRLLQTTGPHMLSDMVHALLDDDAPLRSGQVWEATRFCVDTQKLSDGKTRNSISYVTSEVMIGAFEYARDAGVLDAVAVIDPVMSRVMTRCANAPYDYLGAAKPMGKGTDIAALIDCSDERIAGIRAFAGIDHDVFLSEDDALDIFNRNRDTAIGSAKVSHLVPHQTKAAITLVPDALKTALQLYCFEQMRDAESQTDLDAALALMEALSEEFGTAKASELGRMMQSLPRHSRTQVQATLN</sequence>
<dbReference type="Gene3D" id="3.40.630.30">
    <property type="match status" value="1"/>
</dbReference>
<dbReference type="Proteomes" id="UP000294662">
    <property type="component" value="Unassembled WGS sequence"/>
</dbReference>
<evidence type="ECO:0000256" key="4">
    <source>
        <dbReference type="ARBA" id="ARBA00022929"/>
    </source>
</evidence>
<keyword evidence="2 6" id="KW-0808">Transferase</keyword>
<dbReference type="PANTHER" id="PTHR39322:SF1">
    <property type="entry name" value="ISOVALERYL-HOMOSERINE LACTONE SYNTHASE"/>
    <property type="match status" value="1"/>
</dbReference>
<dbReference type="SUPFAM" id="SSF55729">
    <property type="entry name" value="Acyl-CoA N-acyltransferases (Nat)"/>
    <property type="match status" value="1"/>
</dbReference>
<dbReference type="GO" id="GO:0007165">
    <property type="term" value="P:signal transduction"/>
    <property type="evidence" value="ECO:0007669"/>
    <property type="project" value="TreeGrafter"/>
</dbReference>
<evidence type="ECO:0000256" key="3">
    <source>
        <dbReference type="ARBA" id="ARBA00022691"/>
    </source>
</evidence>
<dbReference type="GO" id="GO:0009372">
    <property type="term" value="P:quorum sensing"/>
    <property type="evidence" value="ECO:0007669"/>
    <property type="project" value="UniProtKB-UniRule"/>
</dbReference>
<dbReference type="EC" id="2.3.1.184" evidence="6"/>
<dbReference type="InterPro" id="IPR016181">
    <property type="entry name" value="Acyl_CoA_acyltransferase"/>
</dbReference>
<accession>A0A4R5EZJ7</accession>
<evidence type="ECO:0000313" key="7">
    <source>
        <dbReference type="EMBL" id="TDE40300.1"/>
    </source>
</evidence>
<evidence type="ECO:0000256" key="2">
    <source>
        <dbReference type="ARBA" id="ARBA00022679"/>
    </source>
</evidence>
<dbReference type="RefSeq" id="WP_132827558.1">
    <property type="nucleotide sequence ID" value="NZ_SMFP01000002.1"/>
</dbReference>
<evidence type="ECO:0000256" key="6">
    <source>
        <dbReference type="RuleBase" id="RU361135"/>
    </source>
</evidence>
<comment type="similarity">
    <text evidence="5 6">Belongs to the autoinducer synthase family.</text>
</comment>